<keyword evidence="2" id="KW-1185">Reference proteome</keyword>
<evidence type="ECO:0000313" key="2">
    <source>
        <dbReference type="Proteomes" id="UP000244855"/>
    </source>
</evidence>
<dbReference type="Gene3D" id="3.30.565.10">
    <property type="entry name" value="Histidine kinase-like ATPase, C-terminal domain"/>
    <property type="match status" value="1"/>
</dbReference>
<name>A0A2V1E393_9PLEO</name>
<proteinExistence type="predicted"/>
<dbReference type="EMBL" id="KZ805329">
    <property type="protein sequence ID" value="PVI03660.1"/>
    <property type="molecule type" value="Genomic_DNA"/>
</dbReference>
<evidence type="ECO:0008006" key="3">
    <source>
        <dbReference type="Google" id="ProtNLM"/>
    </source>
</evidence>
<dbReference type="InterPro" id="IPR036890">
    <property type="entry name" value="HATPase_C_sf"/>
</dbReference>
<dbReference type="OrthoDB" id="1262810at2759"/>
<accession>A0A2V1E393</accession>
<dbReference type="SUPFAM" id="SSF55874">
    <property type="entry name" value="ATPase domain of HSP90 chaperone/DNA topoisomerase II/histidine kinase"/>
    <property type="match status" value="1"/>
</dbReference>
<dbReference type="STRING" id="97972.A0A2V1E393"/>
<dbReference type="AlphaFoldDB" id="A0A2V1E393"/>
<dbReference type="Proteomes" id="UP000244855">
    <property type="component" value="Unassembled WGS sequence"/>
</dbReference>
<dbReference type="InterPro" id="IPR052957">
    <property type="entry name" value="Auxin_embryo_med"/>
</dbReference>
<dbReference type="NCBIfam" id="NF047352">
    <property type="entry name" value="P_loop_sacsin"/>
    <property type="match status" value="1"/>
</dbReference>
<reference evidence="1 2" key="1">
    <citation type="journal article" date="2018" name="Sci. Rep.">
        <title>Comparative genomics provides insights into the lifestyle and reveals functional heterogeneity of dark septate endophytic fungi.</title>
        <authorList>
            <person name="Knapp D.G."/>
            <person name="Nemeth J.B."/>
            <person name="Barry K."/>
            <person name="Hainaut M."/>
            <person name="Henrissat B."/>
            <person name="Johnson J."/>
            <person name="Kuo A."/>
            <person name="Lim J.H.P."/>
            <person name="Lipzen A."/>
            <person name="Nolan M."/>
            <person name="Ohm R.A."/>
            <person name="Tamas L."/>
            <person name="Grigoriev I.V."/>
            <person name="Spatafora J.W."/>
            <person name="Nagy L.G."/>
            <person name="Kovacs G.M."/>
        </authorList>
    </citation>
    <scope>NUCLEOTIDE SEQUENCE [LARGE SCALE GENOMIC DNA]</scope>
    <source>
        <strain evidence="1 2">DSE2036</strain>
    </source>
</reference>
<dbReference type="PANTHER" id="PTHR32387">
    <property type="entry name" value="WU:FJ29H11"/>
    <property type="match status" value="1"/>
</dbReference>
<dbReference type="PANTHER" id="PTHR32387:SF0">
    <property type="entry name" value="PROTEIN NO VEIN"/>
    <property type="match status" value="1"/>
</dbReference>
<organism evidence="1 2">
    <name type="scientific">Periconia macrospinosa</name>
    <dbReference type="NCBI Taxonomy" id="97972"/>
    <lineage>
        <taxon>Eukaryota</taxon>
        <taxon>Fungi</taxon>
        <taxon>Dikarya</taxon>
        <taxon>Ascomycota</taxon>
        <taxon>Pezizomycotina</taxon>
        <taxon>Dothideomycetes</taxon>
        <taxon>Pleosporomycetidae</taxon>
        <taxon>Pleosporales</taxon>
        <taxon>Massarineae</taxon>
        <taxon>Periconiaceae</taxon>
        <taxon>Periconia</taxon>
    </lineage>
</organism>
<sequence length="131" mass="15119">MLILDLRMLNIISVSEQLYSSKYRFLYELVQNANDWRYERCLQNGKAPCLRFRITPKKFIFETNEDGFTRANVAAICGTSKSSKKASAIAQNIGEKGFGFKYVCRIAQEVRVQSGVWSFAFKYKAMMASEW</sequence>
<protein>
    <recommendedName>
        <fullName evidence="3">Histidine kinase/HSP90-like ATPase domain-containing protein</fullName>
    </recommendedName>
</protein>
<evidence type="ECO:0000313" key="1">
    <source>
        <dbReference type="EMBL" id="PVI03660.1"/>
    </source>
</evidence>
<gene>
    <name evidence="1" type="ORF">DM02DRAFT_652431</name>
</gene>